<sequence length="91" mass="10698">MKAIYKKEIYSFASLRYYKTFYCSFLVFQVTLYDIDWTCTCEDLTWLDDVIDTNVTLRGDLMCSNDPGKVLLDILLVKWEIIIYNTSGVNK</sequence>
<dbReference type="AlphaFoldDB" id="A0A9D4IR62"/>
<dbReference type="EMBL" id="JAIWYP010000008">
    <property type="protein sequence ID" value="KAH3783575.1"/>
    <property type="molecule type" value="Genomic_DNA"/>
</dbReference>
<dbReference type="Proteomes" id="UP000828390">
    <property type="component" value="Unassembled WGS sequence"/>
</dbReference>
<reference evidence="1" key="2">
    <citation type="submission" date="2020-11" db="EMBL/GenBank/DDBJ databases">
        <authorList>
            <person name="McCartney M.A."/>
            <person name="Auch B."/>
            <person name="Kono T."/>
            <person name="Mallez S."/>
            <person name="Becker A."/>
            <person name="Gohl D.M."/>
            <person name="Silverstein K.A.T."/>
            <person name="Koren S."/>
            <person name="Bechman K.B."/>
            <person name="Herman A."/>
            <person name="Abrahante J.E."/>
            <person name="Garbe J."/>
        </authorList>
    </citation>
    <scope>NUCLEOTIDE SEQUENCE</scope>
    <source>
        <strain evidence="1">Duluth1</strain>
        <tissue evidence="1">Whole animal</tissue>
    </source>
</reference>
<accession>A0A9D4IR62</accession>
<evidence type="ECO:0000313" key="1">
    <source>
        <dbReference type="EMBL" id="KAH3783575.1"/>
    </source>
</evidence>
<gene>
    <name evidence="1" type="ORF">DPMN_161517</name>
</gene>
<comment type="caution">
    <text evidence="1">The sequence shown here is derived from an EMBL/GenBank/DDBJ whole genome shotgun (WGS) entry which is preliminary data.</text>
</comment>
<proteinExistence type="predicted"/>
<evidence type="ECO:0000313" key="2">
    <source>
        <dbReference type="Proteomes" id="UP000828390"/>
    </source>
</evidence>
<name>A0A9D4IR62_DREPO</name>
<reference evidence="1" key="1">
    <citation type="journal article" date="2019" name="bioRxiv">
        <title>The Genome of the Zebra Mussel, Dreissena polymorpha: A Resource for Invasive Species Research.</title>
        <authorList>
            <person name="McCartney M.A."/>
            <person name="Auch B."/>
            <person name="Kono T."/>
            <person name="Mallez S."/>
            <person name="Zhang Y."/>
            <person name="Obille A."/>
            <person name="Becker A."/>
            <person name="Abrahante J.E."/>
            <person name="Garbe J."/>
            <person name="Badalamenti J.P."/>
            <person name="Herman A."/>
            <person name="Mangelson H."/>
            <person name="Liachko I."/>
            <person name="Sullivan S."/>
            <person name="Sone E.D."/>
            <person name="Koren S."/>
            <person name="Silverstein K.A.T."/>
            <person name="Beckman K.B."/>
            <person name="Gohl D.M."/>
        </authorList>
    </citation>
    <scope>NUCLEOTIDE SEQUENCE</scope>
    <source>
        <strain evidence="1">Duluth1</strain>
        <tissue evidence="1">Whole animal</tissue>
    </source>
</reference>
<organism evidence="1 2">
    <name type="scientific">Dreissena polymorpha</name>
    <name type="common">Zebra mussel</name>
    <name type="synonym">Mytilus polymorpha</name>
    <dbReference type="NCBI Taxonomy" id="45954"/>
    <lineage>
        <taxon>Eukaryota</taxon>
        <taxon>Metazoa</taxon>
        <taxon>Spiralia</taxon>
        <taxon>Lophotrochozoa</taxon>
        <taxon>Mollusca</taxon>
        <taxon>Bivalvia</taxon>
        <taxon>Autobranchia</taxon>
        <taxon>Heteroconchia</taxon>
        <taxon>Euheterodonta</taxon>
        <taxon>Imparidentia</taxon>
        <taxon>Neoheterodontei</taxon>
        <taxon>Myida</taxon>
        <taxon>Dreissenoidea</taxon>
        <taxon>Dreissenidae</taxon>
        <taxon>Dreissena</taxon>
    </lineage>
</organism>
<protein>
    <submittedName>
        <fullName evidence="1">Uncharacterized protein</fullName>
    </submittedName>
</protein>
<keyword evidence="2" id="KW-1185">Reference proteome</keyword>